<dbReference type="AlphaFoldDB" id="A0A9D1YDI2"/>
<name>A0A9D1YDI2_9FIRM</name>
<reference evidence="2" key="2">
    <citation type="submission" date="2021-04" db="EMBL/GenBank/DDBJ databases">
        <authorList>
            <person name="Gilroy R."/>
        </authorList>
    </citation>
    <scope>NUCLEOTIDE SEQUENCE</scope>
    <source>
        <strain evidence="2">1282</strain>
    </source>
</reference>
<dbReference type="GO" id="GO:0016787">
    <property type="term" value="F:hydrolase activity"/>
    <property type="evidence" value="ECO:0007669"/>
    <property type="project" value="UniProtKB-KW"/>
</dbReference>
<organism evidence="2 3">
    <name type="scientific">Candidatus Acutalibacter pullistercoris</name>
    <dbReference type="NCBI Taxonomy" id="2838418"/>
    <lineage>
        <taxon>Bacteria</taxon>
        <taxon>Bacillati</taxon>
        <taxon>Bacillota</taxon>
        <taxon>Clostridia</taxon>
        <taxon>Eubacteriales</taxon>
        <taxon>Acutalibacteraceae</taxon>
        <taxon>Acutalibacter</taxon>
    </lineage>
</organism>
<dbReference type="Proteomes" id="UP000823915">
    <property type="component" value="Unassembled WGS sequence"/>
</dbReference>
<dbReference type="EMBL" id="DXDU01000112">
    <property type="protein sequence ID" value="HIY26893.1"/>
    <property type="molecule type" value="Genomic_DNA"/>
</dbReference>
<protein>
    <submittedName>
        <fullName evidence="2">SGNH/GDSL hydrolase family protein</fullName>
    </submittedName>
</protein>
<dbReference type="SUPFAM" id="SSF52266">
    <property type="entry name" value="SGNH hydrolase"/>
    <property type="match status" value="1"/>
</dbReference>
<keyword evidence="2" id="KW-0378">Hydrolase</keyword>
<gene>
    <name evidence="2" type="ORF">H9838_06950</name>
</gene>
<evidence type="ECO:0000259" key="1">
    <source>
        <dbReference type="Pfam" id="PF13472"/>
    </source>
</evidence>
<dbReference type="Gene3D" id="3.40.50.1110">
    <property type="entry name" value="SGNH hydrolase"/>
    <property type="match status" value="1"/>
</dbReference>
<evidence type="ECO:0000313" key="2">
    <source>
        <dbReference type="EMBL" id="HIY26893.1"/>
    </source>
</evidence>
<reference evidence="2" key="1">
    <citation type="journal article" date="2021" name="PeerJ">
        <title>Extensive microbial diversity within the chicken gut microbiome revealed by metagenomics and culture.</title>
        <authorList>
            <person name="Gilroy R."/>
            <person name="Ravi A."/>
            <person name="Getino M."/>
            <person name="Pursley I."/>
            <person name="Horton D.L."/>
            <person name="Alikhan N.F."/>
            <person name="Baker D."/>
            <person name="Gharbi K."/>
            <person name="Hall N."/>
            <person name="Watson M."/>
            <person name="Adriaenssens E.M."/>
            <person name="Foster-Nyarko E."/>
            <person name="Jarju S."/>
            <person name="Secka A."/>
            <person name="Antonio M."/>
            <person name="Oren A."/>
            <person name="Chaudhuri R.R."/>
            <person name="La Ragione R."/>
            <person name="Hildebrand F."/>
            <person name="Pallen M.J."/>
        </authorList>
    </citation>
    <scope>NUCLEOTIDE SEQUENCE</scope>
    <source>
        <strain evidence="2">1282</strain>
    </source>
</reference>
<comment type="caution">
    <text evidence="2">The sequence shown here is derived from an EMBL/GenBank/DDBJ whole genome shotgun (WGS) entry which is preliminary data.</text>
</comment>
<accession>A0A9D1YDI2</accession>
<proteinExistence type="predicted"/>
<feature type="domain" description="SGNH hydrolase-type esterase" evidence="1">
    <location>
        <begin position="15"/>
        <end position="173"/>
    </location>
</feature>
<dbReference type="InterPro" id="IPR013830">
    <property type="entry name" value="SGNH_hydro"/>
</dbReference>
<dbReference type="CDD" id="cd00229">
    <property type="entry name" value="SGNH_hydrolase"/>
    <property type="match status" value="1"/>
</dbReference>
<evidence type="ECO:0000313" key="3">
    <source>
        <dbReference type="Proteomes" id="UP000823915"/>
    </source>
</evidence>
<dbReference type="InterPro" id="IPR036514">
    <property type="entry name" value="SGNH_hydro_sf"/>
</dbReference>
<sequence length="190" mass="20831">MRILMLGNSFTIANDLPQRLAQLTGAEVMAHTRGGARLAEQLNPKTKLGARTLAALEGEPWDFVILQEMSHGPISSPQSFFTSVERLCAWIRAKGAAPVLFATWAYEKGGAKLAAKGWDYEDMARQLSDAYRQAAQENRALLAEVGQRFYDLSPTHPLYAADGVHPNEDGTQLAAEVIAETILTHKELIP</sequence>
<dbReference type="Pfam" id="PF13472">
    <property type="entry name" value="Lipase_GDSL_2"/>
    <property type="match status" value="1"/>
</dbReference>